<feature type="compositionally biased region" description="Polar residues" evidence="1">
    <location>
        <begin position="364"/>
        <end position="380"/>
    </location>
</feature>
<accession>A0A016UQ33</accession>
<evidence type="ECO:0000313" key="2">
    <source>
        <dbReference type="EMBL" id="EYC16568.1"/>
    </source>
</evidence>
<dbReference type="EMBL" id="JARK01001369">
    <property type="protein sequence ID" value="EYC16568.1"/>
    <property type="molecule type" value="Genomic_DNA"/>
</dbReference>
<organism evidence="2 3">
    <name type="scientific">Ancylostoma ceylanicum</name>
    <dbReference type="NCBI Taxonomy" id="53326"/>
    <lineage>
        <taxon>Eukaryota</taxon>
        <taxon>Metazoa</taxon>
        <taxon>Ecdysozoa</taxon>
        <taxon>Nematoda</taxon>
        <taxon>Chromadorea</taxon>
        <taxon>Rhabditida</taxon>
        <taxon>Rhabditina</taxon>
        <taxon>Rhabditomorpha</taxon>
        <taxon>Strongyloidea</taxon>
        <taxon>Ancylostomatidae</taxon>
        <taxon>Ancylostomatinae</taxon>
        <taxon>Ancylostoma</taxon>
    </lineage>
</organism>
<feature type="compositionally biased region" description="Polar residues" evidence="1">
    <location>
        <begin position="300"/>
        <end position="309"/>
    </location>
</feature>
<reference evidence="3" key="1">
    <citation type="journal article" date="2015" name="Nat. Genet.">
        <title>The genome and transcriptome of the zoonotic hookworm Ancylostoma ceylanicum identify infection-specific gene families.</title>
        <authorList>
            <person name="Schwarz E.M."/>
            <person name="Hu Y."/>
            <person name="Antoshechkin I."/>
            <person name="Miller M.M."/>
            <person name="Sternberg P.W."/>
            <person name="Aroian R.V."/>
        </authorList>
    </citation>
    <scope>NUCLEOTIDE SEQUENCE</scope>
    <source>
        <strain evidence="3">HY135</strain>
    </source>
</reference>
<sequence length="724" mass="77554">MLLAVCCTLPCVRCDLQYVVSVPQPIVPVQSYSTNNQRSCCQYPQQPQTKQVFVWYGSTNGNGQQSTGIFSNISTNSQQQQQQQQRPGPIPQSGAQSFTPTLPQQPSQQTGQGNGPVHQQGSSTFVPISQQGYNPQYMEQNTGGGQRDFPRTQFQPTTMENGSPNNQIQPTSSASGVYNNQFQLVTPDIRAYGNEYQPQSGPGRGSYNSPNAGYQAPPTNFYPSATGEFAPVPGQMVNQPVTSRPNTYNGVSTGNGPVSGEMLNQPVTPVPVLYNGENTGNSGQYWESSGQFRGDAGVTIPNQSGNNQFMDSEAQSRWTTDRLGYPSQSGSGSAQMQSSTPPNYVNQQQWNGNGGNGMYGPSGVPQSTTPPQFTSQEQWSGGQGMSGSTGPQQQYYEGTVTQPYNDQYISSLQSTTFPPQSMQETSYSNGVPIQGGQRTSPGAPYNGQQFEQSTAGASSQFGTTQPPRTNNPEETFTSTPFQYPVTQNPSAFTPSPDTMSSTLRPYDDQEYSNPTDQRIDGSDGWTPMPSSMENQGGMTNPAFVAPFVFQNNNGQQSQTQGGFQTTQGFMPTTEAPRLTTGNYNNGASFTSAPSGSPTTARYGQNPDGAFVTPTQPAPLQQNFGAAQQSMGTSSSHGQVNDGIATSQSPFMLSTTTRPPGAGPQYDFQNNMNTVYGNYENWPAGSNPGPTQQFRDSTSTTQSQLSSSGNSIAPLVVTALLALLL</sequence>
<keyword evidence="3" id="KW-1185">Reference proteome</keyword>
<evidence type="ECO:0000256" key="1">
    <source>
        <dbReference type="SAM" id="MobiDB-lite"/>
    </source>
</evidence>
<feature type="compositionally biased region" description="Polar residues" evidence="1">
    <location>
        <begin position="65"/>
        <end position="77"/>
    </location>
</feature>
<feature type="region of interest" description="Disordered" evidence="1">
    <location>
        <begin position="65"/>
        <end position="174"/>
    </location>
</feature>
<feature type="region of interest" description="Disordered" evidence="1">
    <location>
        <begin position="321"/>
        <end position="396"/>
    </location>
</feature>
<feature type="compositionally biased region" description="Polar residues" evidence="1">
    <location>
        <begin position="236"/>
        <end position="245"/>
    </location>
</feature>
<comment type="caution">
    <text evidence="2">The sequence shown here is derived from an EMBL/GenBank/DDBJ whole genome shotgun (WGS) entry which is preliminary data.</text>
</comment>
<feature type="region of interest" description="Disordered" evidence="1">
    <location>
        <begin position="678"/>
        <end position="708"/>
    </location>
</feature>
<feature type="compositionally biased region" description="Polar residues" evidence="1">
    <location>
        <begin position="152"/>
        <end position="174"/>
    </location>
</feature>
<feature type="compositionally biased region" description="Polar residues" evidence="1">
    <location>
        <begin position="528"/>
        <end position="538"/>
    </location>
</feature>
<gene>
    <name evidence="2" type="primary">Acey_s0033.g2725</name>
    <name evidence="2" type="ORF">Y032_0033g2725</name>
</gene>
<feature type="compositionally biased region" description="Low complexity" evidence="1">
    <location>
        <begin position="327"/>
        <end position="339"/>
    </location>
</feature>
<feature type="region of interest" description="Disordered" evidence="1">
    <location>
        <begin position="193"/>
        <end position="245"/>
    </location>
</feature>
<protein>
    <submittedName>
        <fullName evidence="2">Uncharacterized protein</fullName>
    </submittedName>
</protein>
<name>A0A016UQ33_9BILA</name>
<dbReference type="OrthoDB" id="5857433at2759"/>
<dbReference type="Proteomes" id="UP000024635">
    <property type="component" value="Unassembled WGS sequence"/>
</dbReference>
<proteinExistence type="predicted"/>
<feature type="compositionally biased region" description="Low complexity" evidence="1">
    <location>
        <begin position="99"/>
        <end position="111"/>
    </location>
</feature>
<dbReference type="AlphaFoldDB" id="A0A016UQ33"/>
<feature type="compositionally biased region" description="Low complexity" evidence="1">
    <location>
        <begin position="696"/>
        <end position="707"/>
    </location>
</feature>
<evidence type="ECO:0000313" key="3">
    <source>
        <dbReference type="Proteomes" id="UP000024635"/>
    </source>
</evidence>
<feature type="compositionally biased region" description="Polar residues" evidence="1">
    <location>
        <begin position="117"/>
        <end position="141"/>
    </location>
</feature>
<feature type="compositionally biased region" description="Polar residues" evidence="1">
    <location>
        <begin position="196"/>
        <end position="223"/>
    </location>
</feature>
<feature type="compositionally biased region" description="Polar residues" evidence="1">
    <location>
        <begin position="278"/>
        <end position="291"/>
    </location>
</feature>
<feature type="region of interest" description="Disordered" evidence="1">
    <location>
        <begin position="416"/>
        <end position="539"/>
    </location>
</feature>
<feature type="compositionally biased region" description="Polar residues" evidence="1">
    <location>
        <begin position="416"/>
        <end position="503"/>
    </location>
</feature>
<feature type="region of interest" description="Disordered" evidence="1">
    <location>
        <begin position="278"/>
        <end position="309"/>
    </location>
</feature>